<organism evidence="1 2">
    <name type="scientific">Dreissena polymorpha</name>
    <name type="common">Zebra mussel</name>
    <name type="synonym">Mytilus polymorpha</name>
    <dbReference type="NCBI Taxonomy" id="45954"/>
    <lineage>
        <taxon>Eukaryota</taxon>
        <taxon>Metazoa</taxon>
        <taxon>Spiralia</taxon>
        <taxon>Lophotrochozoa</taxon>
        <taxon>Mollusca</taxon>
        <taxon>Bivalvia</taxon>
        <taxon>Autobranchia</taxon>
        <taxon>Heteroconchia</taxon>
        <taxon>Euheterodonta</taxon>
        <taxon>Imparidentia</taxon>
        <taxon>Neoheterodontei</taxon>
        <taxon>Myida</taxon>
        <taxon>Dreissenoidea</taxon>
        <taxon>Dreissenidae</taxon>
        <taxon>Dreissena</taxon>
    </lineage>
</organism>
<proteinExistence type="predicted"/>
<protein>
    <submittedName>
        <fullName evidence="1">Uncharacterized protein</fullName>
    </submittedName>
</protein>
<dbReference type="EMBL" id="JAIWYP010000004">
    <property type="protein sequence ID" value="KAH3832210.1"/>
    <property type="molecule type" value="Genomic_DNA"/>
</dbReference>
<reference evidence="1" key="2">
    <citation type="submission" date="2020-11" db="EMBL/GenBank/DDBJ databases">
        <authorList>
            <person name="McCartney M.A."/>
            <person name="Auch B."/>
            <person name="Kono T."/>
            <person name="Mallez S."/>
            <person name="Becker A."/>
            <person name="Gohl D.M."/>
            <person name="Silverstein K.A.T."/>
            <person name="Koren S."/>
            <person name="Bechman K.B."/>
            <person name="Herman A."/>
            <person name="Abrahante J.E."/>
            <person name="Garbe J."/>
        </authorList>
    </citation>
    <scope>NUCLEOTIDE SEQUENCE</scope>
    <source>
        <strain evidence="1">Duluth1</strain>
        <tissue evidence="1">Whole animal</tissue>
    </source>
</reference>
<dbReference type="AlphaFoldDB" id="A0A9D4K3A0"/>
<sequence>MNVRSSASVSGRVGRHGVNIRQAVATVSPAVLLSKASVLRVCTQVGVILPTS</sequence>
<dbReference type="Proteomes" id="UP000828390">
    <property type="component" value="Unassembled WGS sequence"/>
</dbReference>
<evidence type="ECO:0000313" key="1">
    <source>
        <dbReference type="EMBL" id="KAH3832210.1"/>
    </source>
</evidence>
<accession>A0A9D4K3A0</accession>
<reference evidence="1" key="1">
    <citation type="journal article" date="2019" name="bioRxiv">
        <title>The Genome of the Zebra Mussel, Dreissena polymorpha: A Resource for Invasive Species Research.</title>
        <authorList>
            <person name="McCartney M.A."/>
            <person name="Auch B."/>
            <person name="Kono T."/>
            <person name="Mallez S."/>
            <person name="Zhang Y."/>
            <person name="Obille A."/>
            <person name="Becker A."/>
            <person name="Abrahante J.E."/>
            <person name="Garbe J."/>
            <person name="Badalamenti J.P."/>
            <person name="Herman A."/>
            <person name="Mangelson H."/>
            <person name="Liachko I."/>
            <person name="Sullivan S."/>
            <person name="Sone E.D."/>
            <person name="Koren S."/>
            <person name="Silverstein K.A.T."/>
            <person name="Beckman K.B."/>
            <person name="Gohl D.M."/>
        </authorList>
    </citation>
    <scope>NUCLEOTIDE SEQUENCE</scope>
    <source>
        <strain evidence="1">Duluth1</strain>
        <tissue evidence="1">Whole animal</tissue>
    </source>
</reference>
<keyword evidence="2" id="KW-1185">Reference proteome</keyword>
<gene>
    <name evidence="1" type="ORF">DPMN_105489</name>
</gene>
<name>A0A9D4K3A0_DREPO</name>
<comment type="caution">
    <text evidence="1">The sequence shown here is derived from an EMBL/GenBank/DDBJ whole genome shotgun (WGS) entry which is preliminary data.</text>
</comment>
<evidence type="ECO:0000313" key="2">
    <source>
        <dbReference type="Proteomes" id="UP000828390"/>
    </source>
</evidence>